<dbReference type="InterPro" id="IPR001005">
    <property type="entry name" value="SANT/Myb"/>
</dbReference>
<dbReference type="Pfam" id="PF00271">
    <property type="entry name" value="Helicase_C"/>
    <property type="match status" value="1"/>
</dbReference>
<dbReference type="GO" id="GO:0034728">
    <property type="term" value="P:nucleosome organization"/>
    <property type="evidence" value="ECO:0007669"/>
    <property type="project" value="TreeGrafter"/>
</dbReference>
<dbReference type="InterPro" id="IPR036306">
    <property type="entry name" value="ISWI_HAND-dom_sf"/>
</dbReference>
<dbReference type="InterPro" id="IPR014001">
    <property type="entry name" value="Helicase_ATP-bd"/>
</dbReference>
<keyword evidence="12" id="KW-0175">Coiled coil</keyword>
<dbReference type="GO" id="GO:0045944">
    <property type="term" value="P:positive regulation of transcription by RNA polymerase II"/>
    <property type="evidence" value="ECO:0007669"/>
    <property type="project" value="UniProtKB-ARBA"/>
</dbReference>
<dbReference type="PANTHER" id="PTHR45623:SF49">
    <property type="entry name" value="SWI_SNF-RELATED MATRIX-ASSOCIATED ACTIN-DEPENDENT REGULATOR OF CHROMATIN SUBFAMILY A MEMBER 5"/>
    <property type="match status" value="1"/>
</dbReference>
<dbReference type="InterPro" id="IPR001650">
    <property type="entry name" value="Helicase_C-like"/>
</dbReference>
<evidence type="ECO:0000256" key="3">
    <source>
        <dbReference type="ARBA" id="ARBA00022737"/>
    </source>
</evidence>
<dbReference type="Gene3D" id="1.10.1040.30">
    <property type="entry name" value="ISWI, HAND domain"/>
    <property type="match status" value="1"/>
</dbReference>
<dbReference type="GO" id="GO:0003677">
    <property type="term" value="F:DNA binding"/>
    <property type="evidence" value="ECO:0007669"/>
    <property type="project" value="InterPro"/>
</dbReference>
<evidence type="ECO:0000259" key="15">
    <source>
        <dbReference type="PROSITE" id="PS51194"/>
    </source>
</evidence>
<dbReference type="PROSITE" id="PS51293">
    <property type="entry name" value="SANT"/>
    <property type="match status" value="1"/>
</dbReference>
<dbReference type="SMART" id="SM00490">
    <property type="entry name" value="HELICc"/>
    <property type="match status" value="1"/>
</dbReference>
<dbReference type="CDD" id="cd18793">
    <property type="entry name" value="SF2_C_SNF"/>
    <property type="match status" value="1"/>
</dbReference>
<dbReference type="InterPro" id="IPR038718">
    <property type="entry name" value="SNF2-like_sf"/>
</dbReference>
<evidence type="ECO:0000256" key="1">
    <source>
        <dbReference type="ARBA" id="ARBA00004123"/>
    </source>
</evidence>
<keyword evidence="6" id="KW-0347">Helicase</keyword>
<dbReference type="Gene3D" id="3.40.50.10810">
    <property type="entry name" value="Tandem AAA-ATPase domain"/>
    <property type="match status" value="1"/>
</dbReference>
<feature type="domain" description="SANT" evidence="16">
    <location>
        <begin position="885"/>
        <end position="937"/>
    </location>
</feature>
<gene>
    <name evidence="17" type="ORF">DB88DRAFT_458237</name>
</gene>
<keyword evidence="5" id="KW-0378">Hydrolase</keyword>
<dbReference type="GO" id="GO:0016887">
    <property type="term" value="F:ATP hydrolysis activity"/>
    <property type="evidence" value="ECO:0007669"/>
    <property type="project" value="TreeGrafter"/>
</dbReference>
<accession>A0AAD9CTZ3</accession>
<feature type="compositionally biased region" description="Acidic residues" evidence="13">
    <location>
        <begin position="59"/>
        <end position="79"/>
    </location>
</feature>
<evidence type="ECO:0000256" key="10">
    <source>
        <dbReference type="ARBA" id="ARBA00023163"/>
    </source>
</evidence>
<keyword evidence="4" id="KW-0547">Nucleotide-binding</keyword>
<dbReference type="Pfam" id="PF09111">
    <property type="entry name" value="SLIDE"/>
    <property type="match status" value="1"/>
</dbReference>
<keyword evidence="18" id="KW-1185">Reference proteome</keyword>
<dbReference type="EMBL" id="JAODAN010000012">
    <property type="protein sequence ID" value="KAK1920799.1"/>
    <property type="molecule type" value="Genomic_DNA"/>
</dbReference>
<feature type="coiled-coil region" evidence="12">
    <location>
        <begin position="942"/>
        <end position="969"/>
    </location>
</feature>
<keyword evidence="10" id="KW-0804">Transcription</keyword>
<dbReference type="InterPro" id="IPR027417">
    <property type="entry name" value="P-loop_NTPase"/>
</dbReference>
<feature type="domain" description="Helicase ATP-binding" evidence="14">
    <location>
        <begin position="229"/>
        <end position="394"/>
    </location>
</feature>
<feature type="compositionally biased region" description="Acidic residues" evidence="13">
    <location>
        <begin position="187"/>
        <end position="199"/>
    </location>
</feature>
<evidence type="ECO:0000259" key="16">
    <source>
        <dbReference type="PROSITE" id="PS51293"/>
    </source>
</evidence>
<feature type="region of interest" description="Disordered" evidence="13">
    <location>
        <begin position="1"/>
        <end position="117"/>
    </location>
</feature>
<dbReference type="SMART" id="SM00487">
    <property type="entry name" value="DEXDc"/>
    <property type="match status" value="1"/>
</dbReference>
<dbReference type="GO" id="GO:0004386">
    <property type="term" value="F:helicase activity"/>
    <property type="evidence" value="ECO:0007669"/>
    <property type="project" value="UniProtKB-KW"/>
</dbReference>
<dbReference type="GO" id="GO:0000785">
    <property type="term" value="C:chromatin"/>
    <property type="evidence" value="ECO:0007669"/>
    <property type="project" value="UniProtKB-ARBA"/>
</dbReference>
<dbReference type="FunFam" id="3.40.50.10810:FF:000002">
    <property type="entry name" value="ISWI chromatin-remodeling complex ATPase CHR11 isoform A"/>
    <property type="match status" value="1"/>
</dbReference>
<dbReference type="InterPro" id="IPR049730">
    <property type="entry name" value="SNF2/RAD54-like_C"/>
</dbReference>
<dbReference type="SMART" id="SM00717">
    <property type="entry name" value="SANT"/>
    <property type="match status" value="2"/>
</dbReference>
<evidence type="ECO:0000256" key="12">
    <source>
        <dbReference type="SAM" id="Coils"/>
    </source>
</evidence>
<dbReference type="AlphaFoldDB" id="A0AAD9CTZ3"/>
<dbReference type="InterPro" id="IPR015194">
    <property type="entry name" value="ISWI_HAND-dom"/>
</dbReference>
<keyword evidence="11" id="KW-0539">Nucleus</keyword>
<evidence type="ECO:0000313" key="18">
    <source>
        <dbReference type="Proteomes" id="UP001182556"/>
    </source>
</evidence>
<dbReference type="PROSITE" id="PS51194">
    <property type="entry name" value="HELICASE_CTER"/>
    <property type="match status" value="1"/>
</dbReference>
<dbReference type="PROSITE" id="PS51192">
    <property type="entry name" value="HELICASE_ATP_BIND_1"/>
    <property type="match status" value="1"/>
</dbReference>
<keyword evidence="7" id="KW-0067">ATP-binding</keyword>
<dbReference type="GO" id="GO:0005524">
    <property type="term" value="F:ATP binding"/>
    <property type="evidence" value="ECO:0007669"/>
    <property type="project" value="UniProtKB-KW"/>
</dbReference>
<dbReference type="InterPro" id="IPR000330">
    <property type="entry name" value="SNF2_N"/>
</dbReference>
<evidence type="ECO:0000256" key="6">
    <source>
        <dbReference type="ARBA" id="ARBA00022806"/>
    </source>
</evidence>
<dbReference type="Pfam" id="PF09110">
    <property type="entry name" value="HAND"/>
    <property type="match status" value="1"/>
</dbReference>
<dbReference type="SUPFAM" id="SSF52540">
    <property type="entry name" value="P-loop containing nucleoside triphosphate hydrolases"/>
    <property type="match status" value="2"/>
</dbReference>
<dbReference type="InterPro" id="IPR044754">
    <property type="entry name" value="Isw1/2_DEXHc"/>
</dbReference>
<protein>
    <submittedName>
        <fullName evidence="17">SNF2 family N-terminal domain-containing protein</fullName>
    </submittedName>
</protein>
<evidence type="ECO:0000256" key="7">
    <source>
        <dbReference type="ARBA" id="ARBA00022840"/>
    </source>
</evidence>
<dbReference type="GO" id="GO:0042393">
    <property type="term" value="F:histone binding"/>
    <property type="evidence" value="ECO:0007669"/>
    <property type="project" value="TreeGrafter"/>
</dbReference>
<dbReference type="GO" id="GO:0140658">
    <property type="term" value="F:ATP-dependent chromatin remodeler activity"/>
    <property type="evidence" value="ECO:0007669"/>
    <property type="project" value="TreeGrafter"/>
</dbReference>
<dbReference type="InterPro" id="IPR009057">
    <property type="entry name" value="Homeodomain-like_sf"/>
</dbReference>
<name>A0AAD9CTZ3_PAPLA</name>
<organism evidence="17 18">
    <name type="scientific">Papiliotrema laurentii</name>
    <name type="common">Cryptococcus laurentii</name>
    <dbReference type="NCBI Taxonomy" id="5418"/>
    <lineage>
        <taxon>Eukaryota</taxon>
        <taxon>Fungi</taxon>
        <taxon>Dikarya</taxon>
        <taxon>Basidiomycota</taxon>
        <taxon>Agaricomycotina</taxon>
        <taxon>Tremellomycetes</taxon>
        <taxon>Tremellales</taxon>
        <taxon>Rhynchogastremaceae</taxon>
        <taxon>Papiliotrema</taxon>
    </lineage>
</organism>
<evidence type="ECO:0000256" key="5">
    <source>
        <dbReference type="ARBA" id="ARBA00022801"/>
    </source>
</evidence>
<sequence>MNPLLAASNATNNNGTRDDEDKLSDYVPGSRDLSVSRAPSVVASDAPPPRHINTATQSEESEAEDDDDEDELMDEEDLVGGDSSTMTPSAKRRQDAASAKKAKTEARKGHITEISKKRSAMEQAKLADSMKRFNYLLGQTELFQHFVDLKRQREPEFAKMLDEQIASQNAKKGKKAADHRHRKSEKEEDEELLKEGDEEDEAIVFEESPAYVKGGKMRDYQVQGLNWMASLHHNGINGILADEMGLGKTLQTISFLGYLKFHRNIAGPHLIVVPKSTLDNWNREVHKWVPGFRTAVLSGSKEERAEQINSVVLTQQFDILITSYELCIREKSTLKKFSWEYIIIDEAHRIKNVDSLLSQIIRTFTSRGRMLITGTPLQNNLHELWALLNFILPDVFSSSEDFDAWFKTKDTAEPDAVVKQLHKVLRPFLLRRVKADVEHSLLPKKEINLYVGMTEMQRKWYRMLLEKDIDAVNGATGKKEGKTRLLNIVMQLRKCCNHPYLFDGAEPGPPFTTDEHLIENAGKMVILDKLLKSMKAKGSRVLIFSQMSRVLDILEDYCQFRGHQYCRIDGNTAHEDRINAIDDYNAPGSEKFVFLLTTRAGGLGINLVTADIVVLFDSDWNPQADLQAMDRAHRIGQTKQVYVFRFITQDAVEERILERATQKLKLDQLVIQEGRAQQAPKLGSNKDELLDMIQHGAEKIINTSQSMMIDDDIDEIIQRGEEKTQELNKKYQGLDLDALNNFKSESLVNTWEGEDYANKRKNMIWIEPAKRERKGNYSIDQYYRDNLKTGGSSAPKTDKPKVAKLPKQINIHDFQFYPPRLAELQNREFDAHRKAQNFVVPARAPEEGETAEQVEQERAEEQARIDNAVPLTEEEVAEKEALAEEGFPDWQRRHFQSFIKAVEKYGRDNLDKVALEIADKTEEEVREYAKVFFERFSEVENSDRLIERIEAGEAKLREQQERIDALHKKVRSCNYPMQELKLAYGQNKGKTYSEEEDRFLLVRMHHHGIDRDDCYELVKRDIGEWPLFRFDWFFKSRTPEELKRRGHTLMLCIMKDAKPADDADFKPTGGAAGAAKGKKRTVDELKASAAGSRDTTPSVSGKKTNKKQKV</sequence>
<feature type="region of interest" description="Disordered" evidence="13">
    <location>
        <begin position="1063"/>
        <end position="1110"/>
    </location>
</feature>
<evidence type="ECO:0000256" key="8">
    <source>
        <dbReference type="ARBA" id="ARBA00022853"/>
    </source>
</evidence>
<feature type="compositionally biased region" description="Basic and acidic residues" evidence="13">
    <location>
        <begin position="102"/>
        <end position="117"/>
    </location>
</feature>
<comment type="subcellular location">
    <subcellularLocation>
        <location evidence="1">Nucleus</location>
    </subcellularLocation>
</comment>
<dbReference type="CDD" id="cd00167">
    <property type="entry name" value="SANT"/>
    <property type="match status" value="1"/>
</dbReference>
<dbReference type="Gene3D" id="3.40.50.300">
    <property type="entry name" value="P-loop containing nucleotide triphosphate hydrolases"/>
    <property type="match status" value="1"/>
</dbReference>
<dbReference type="InterPro" id="IPR015195">
    <property type="entry name" value="SLIDE"/>
</dbReference>
<evidence type="ECO:0000256" key="13">
    <source>
        <dbReference type="SAM" id="MobiDB-lite"/>
    </source>
</evidence>
<evidence type="ECO:0000313" key="17">
    <source>
        <dbReference type="EMBL" id="KAK1920799.1"/>
    </source>
</evidence>
<comment type="similarity">
    <text evidence="2">Belongs to the SNF2/RAD54 helicase family. ISWI subfamily.</text>
</comment>
<evidence type="ECO:0000256" key="9">
    <source>
        <dbReference type="ARBA" id="ARBA00023015"/>
    </source>
</evidence>
<feature type="region of interest" description="Disordered" evidence="13">
    <location>
        <begin position="167"/>
        <end position="199"/>
    </location>
</feature>
<proteinExistence type="inferred from homology"/>
<feature type="compositionally biased region" description="Polar residues" evidence="13">
    <location>
        <begin position="1093"/>
        <end position="1102"/>
    </location>
</feature>
<reference evidence="17" key="1">
    <citation type="submission" date="2023-02" db="EMBL/GenBank/DDBJ databases">
        <title>Identification and recombinant expression of a fungal hydrolase from Papiliotrema laurentii that hydrolyzes apple cutin and clears colloidal polyester polyurethane.</title>
        <authorList>
            <consortium name="DOE Joint Genome Institute"/>
            <person name="Roman V.A."/>
            <person name="Bojanowski C."/>
            <person name="Crable B.R."/>
            <person name="Wagner D.N."/>
            <person name="Hung C.S."/>
            <person name="Nadeau L.J."/>
            <person name="Schratz L."/>
            <person name="Haridas S."/>
            <person name="Pangilinan J."/>
            <person name="Lipzen A."/>
            <person name="Na H."/>
            <person name="Yan M."/>
            <person name="Ng V."/>
            <person name="Grigoriev I.V."/>
            <person name="Spatafora J.W."/>
            <person name="Barlow D."/>
            <person name="Biffinger J."/>
            <person name="Kelley-Loughnane N."/>
            <person name="Varaljay V.A."/>
            <person name="Crookes-Goodson W.J."/>
        </authorList>
    </citation>
    <scope>NUCLEOTIDE SEQUENCE</scope>
    <source>
        <strain evidence="17">5307AH</strain>
    </source>
</reference>
<evidence type="ECO:0000256" key="4">
    <source>
        <dbReference type="ARBA" id="ARBA00022741"/>
    </source>
</evidence>
<comment type="caution">
    <text evidence="17">The sequence shown here is derived from an EMBL/GenBank/DDBJ whole genome shotgun (WGS) entry which is preliminary data.</text>
</comment>
<keyword evidence="8" id="KW-0156">Chromatin regulator</keyword>
<dbReference type="SUPFAM" id="SSF46689">
    <property type="entry name" value="Homeodomain-like"/>
    <property type="match status" value="2"/>
</dbReference>
<keyword evidence="9" id="KW-0805">Transcription regulation</keyword>
<evidence type="ECO:0000259" key="14">
    <source>
        <dbReference type="PROSITE" id="PS51192"/>
    </source>
</evidence>
<dbReference type="GO" id="GO:0005634">
    <property type="term" value="C:nucleus"/>
    <property type="evidence" value="ECO:0007669"/>
    <property type="project" value="UniProtKB-SubCell"/>
</dbReference>
<evidence type="ECO:0000256" key="2">
    <source>
        <dbReference type="ARBA" id="ARBA00009687"/>
    </source>
</evidence>
<dbReference type="InterPro" id="IPR017884">
    <property type="entry name" value="SANT_dom"/>
</dbReference>
<dbReference type="Proteomes" id="UP001182556">
    <property type="component" value="Unassembled WGS sequence"/>
</dbReference>
<evidence type="ECO:0000256" key="11">
    <source>
        <dbReference type="ARBA" id="ARBA00023242"/>
    </source>
</evidence>
<dbReference type="Pfam" id="PF00176">
    <property type="entry name" value="SNF2-rel_dom"/>
    <property type="match status" value="1"/>
</dbReference>
<dbReference type="FunFam" id="3.40.50.300:FF:000082">
    <property type="entry name" value="ISWI chromatin remodeling complex ATPase ISW1"/>
    <property type="match status" value="1"/>
</dbReference>
<feature type="domain" description="Helicase C-terminal" evidence="15">
    <location>
        <begin position="526"/>
        <end position="677"/>
    </location>
</feature>
<dbReference type="GO" id="GO:0031491">
    <property type="term" value="F:nucleosome binding"/>
    <property type="evidence" value="ECO:0007669"/>
    <property type="project" value="InterPro"/>
</dbReference>
<dbReference type="PANTHER" id="PTHR45623">
    <property type="entry name" value="CHROMODOMAIN-HELICASE-DNA-BINDING PROTEIN 3-RELATED-RELATED"/>
    <property type="match status" value="1"/>
</dbReference>
<dbReference type="Gene3D" id="1.10.10.60">
    <property type="entry name" value="Homeodomain-like"/>
    <property type="match status" value="2"/>
</dbReference>
<dbReference type="CDD" id="cd17997">
    <property type="entry name" value="DEXHc_SMARCA1_SMARCA5"/>
    <property type="match status" value="1"/>
</dbReference>
<feature type="compositionally biased region" description="Low complexity" evidence="13">
    <location>
        <begin position="35"/>
        <end position="45"/>
    </location>
</feature>
<dbReference type="FunFam" id="1.10.10.60:FF:000382">
    <property type="entry name" value="Transcription activator snf2l1, putative"/>
    <property type="match status" value="1"/>
</dbReference>
<dbReference type="SUPFAM" id="SSF101224">
    <property type="entry name" value="HAND domain of the nucleosome remodeling ATPase ISWI"/>
    <property type="match status" value="1"/>
</dbReference>
<feature type="compositionally biased region" description="Low complexity" evidence="13">
    <location>
        <begin position="1066"/>
        <end position="1075"/>
    </location>
</feature>
<keyword evidence="3" id="KW-0677">Repeat</keyword>
<feature type="compositionally biased region" description="Basic residues" evidence="13">
    <location>
        <begin position="171"/>
        <end position="183"/>
    </location>
</feature>